<dbReference type="EC" id="3.1.1.-" evidence="6"/>
<evidence type="ECO:0000256" key="3">
    <source>
        <dbReference type="ARBA" id="ARBA00022801"/>
    </source>
</evidence>
<name>A0A9Q0N5B2_9DIPT</name>
<dbReference type="InterPro" id="IPR019826">
    <property type="entry name" value="Carboxylesterase_B_AS"/>
</dbReference>
<feature type="domain" description="Carboxylesterase type B" evidence="7">
    <location>
        <begin position="6"/>
        <end position="493"/>
    </location>
</feature>
<reference evidence="8" key="1">
    <citation type="submission" date="2022-07" db="EMBL/GenBank/DDBJ databases">
        <authorList>
            <person name="Trinca V."/>
            <person name="Uliana J.V.C."/>
            <person name="Torres T.T."/>
            <person name="Ward R.J."/>
            <person name="Monesi N."/>
        </authorList>
    </citation>
    <scope>NUCLEOTIDE SEQUENCE</scope>
    <source>
        <strain evidence="8">HSMRA1968</strain>
        <tissue evidence="8">Whole embryos</tissue>
    </source>
</reference>
<comment type="caution">
    <text evidence="8">The sequence shown here is derived from an EMBL/GenBank/DDBJ whole genome shotgun (WGS) entry which is preliminary data.</text>
</comment>
<dbReference type="Proteomes" id="UP001151699">
    <property type="component" value="Chromosome B"/>
</dbReference>
<evidence type="ECO:0000313" key="9">
    <source>
        <dbReference type="Proteomes" id="UP001151699"/>
    </source>
</evidence>
<dbReference type="InterPro" id="IPR029058">
    <property type="entry name" value="AB_hydrolase_fold"/>
</dbReference>
<keyword evidence="3 6" id="KW-0378">Hydrolase</keyword>
<feature type="non-terminal residue" evidence="8">
    <location>
        <position position="1"/>
    </location>
</feature>
<comment type="similarity">
    <text evidence="1 6">Belongs to the type-B carboxylesterase/lipase family.</text>
</comment>
<organism evidence="8 9">
    <name type="scientific">Pseudolycoriella hygida</name>
    <dbReference type="NCBI Taxonomy" id="35572"/>
    <lineage>
        <taxon>Eukaryota</taxon>
        <taxon>Metazoa</taxon>
        <taxon>Ecdysozoa</taxon>
        <taxon>Arthropoda</taxon>
        <taxon>Hexapoda</taxon>
        <taxon>Insecta</taxon>
        <taxon>Pterygota</taxon>
        <taxon>Neoptera</taxon>
        <taxon>Endopterygota</taxon>
        <taxon>Diptera</taxon>
        <taxon>Nematocera</taxon>
        <taxon>Sciaroidea</taxon>
        <taxon>Sciaridae</taxon>
        <taxon>Pseudolycoriella</taxon>
    </lineage>
</organism>
<accession>A0A9Q0N5B2</accession>
<dbReference type="AlphaFoldDB" id="A0A9Q0N5B2"/>
<sequence length="514" mass="57496">MKTDTIIVETSYGPVRGIKRTSAVGDQFFSFRGIPYAKPPIGELRFKDPQLPDSWTHPIDATEAGHAAPALNMFTKGVVGNENCLILNVYTREYGDGSEMIYGPDYLLSKDIVYVSMNYRLGVLGFLSIEDPSAQVPGNAGIKDQSMALQWVRKNIHAFGGNSKNITVFGESAGAGSVHLHMLSDLSKGLFDKAIVQSGSALASWCNNPNKNWAERVAKKLGWDGVGGATELVNFLRKVDVEKLILAQEFRTDEEKRDWVFSEWGPCVEPYVSEQCLLDRSPSDMLKTAWSNGIPLIIGGTTEEGLLMYRDVTADPELYKGEKAYENLIPKEWNLSEEKTKTLAENLKSVYIEGGCPTKNEMQKFLDIISDKLFWHGMHSAVLGRLQVNAAPTYLYRFAFSADAKSNHIRQFLVPSEVKGVCHGEDIASIFKFSMNKEPTINGAEHRAIDRMTSLFTRFATTGNPNCDITKHCEWKSIPNRSSPPFKCLNIDDELSFIFYPESRRIALWDSMRP</sequence>
<dbReference type="PANTHER" id="PTHR43142">
    <property type="entry name" value="CARBOXYLIC ESTER HYDROLASE"/>
    <property type="match status" value="1"/>
</dbReference>
<dbReference type="OrthoDB" id="19653at2759"/>
<evidence type="ECO:0000256" key="2">
    <source>
        <dbReference type="ARBA" id="ARBA00022487"/>
    </source>
</evidence>
<keyword evidence="4" id="KW-1015">Disulfide bond</keyword>
<dbReference type="EMBL" id="WJQU01000002">
    <property type="protein sequence ID" value="KAJ6643819.1"/>
    <property type="molecule type" value="Genomic_DNA"/>
</dbReference>
<protein>
    <recommendedName>
        <fullName evidence="6">Carboxylic ester hydrolase</fullName>
        <ecNumber evidence="6">3.1.1.-</ecNumber>
    </recommendedName>
</protein>
<dbReference type="SUPFAM" id="SSF53474">
    <property type="entry name" value="alpha/beta-Hydrolases"/>
    <property type="match status" value="1"/>
</dbReference>
<evidence type="ECO:0000256" key="6">
    <source>
        <dbReference type="RuleBase" id="RU361235"/>
    </source>
</evidence>
<dbReference type="InterPro" id="IPR002018">
    <property type="entry name" value="CarbesteraseB"/>
</dbReference>
<evidence type="ECO:0000256" key="1">
    <source>
        <dbReference type="ARBA" id="ARBA00005964"/>
    </source>
</evidence>
<keyword evidence="9" id="KW-1185">Reference proteome</keyword>
<dbReference type="PANTHER" id="PTHR43142:SF1">
    <property type="entry name" value="CARBOXYLIC ESTER HYDROLASE"/>
    <property type="match status" value="1"/>
</dbReference>
<dbReference type="Gene3D" id="3.40.50.1820">
    <property type="entry name" value="alpha/beta hydrolase"/>
    <property type="match status" value="1"/>
</dbReference>
<keyword evidence="5" id="KW-0325">Glycoprotein</keyword>
<dbReference type="GO" id="GO:0052689">
    <property type="term" value="F:carboxylic ester hydrolase activity"/>
    <property type="evidence" value="ECO:0007669"/>
    <property type="project" value="UniProtKB-KW"/>
</dbReference>
<evidence type="ECO:0000256" key="5">
    <source>
        <dbReference type="ARBA" id="ARBA00023180"/>
    </source>
</evidence>
<gene>
    <name evidence="8" type="primary">B1_12</name>
    <name evidence="8" type="ORF">Bhyg_08784</name>
</gene>
<proteinExistence type="inferred from homology"/>
<evidence type="ECO:0000259" key="7">
    <source>
        <dbReference type="Pfam" id="PF00135"/>
    </source>
</evidence>
<evidence type="ECO:0000256" key="4">
    <source>
        <dbReference type="ARBA" id="ARBA00023157"/>
    </source>
</evidence>
<evidence type="ECO:0000313" key="8">
    <source>
        <dbReference type="EMBL" id="KAJ6643819.1"/>
    </source>
</evidence>
<dbReference type="PROSITE" id="PS00122">
    <property type="entry name" value="CARBOXYLESTERASE_B_1"/>
    <property type="match status" value="1"/>
</dbReference>
<dbReference type="Pfam" id="PF00135">
    <property type="entry name" value="COesterase"/>
    <property type="match status" value="1"/>
</dbReference>
<keyword evidence="2" id="KW-0719">Serine esterase</keyword>